<dbReference type="AlphaFoldDB" id="A0A9P4LAX8"/>
<comment type="caution">
    <text evidence="2">The sequence shown here is derived from an EMBL/GenBank/DDBJ whole genome shotgun (WGS) entry which is preliminary data.</text>
</comment>
<dbReference type="EMBL" id="ML976615">
    <property type="protein sequence ID" value="KAF1847822.1"/>
    <property type="molecule type" value="Genomic_DNA"/>
</dbReference>
<feature type="transmembrane region" description="Helical" evidence="1">
    <location>
        <begin position="109"/>
        <end position="130"/>
    </location>
</feature>
<reference evidence="2" key="1">
    <citation type="submission" date="2020-01" db="EMBL/GenBank/DDBJ databases">
        <authorList>
            <consortium name="DOE Joint Genome Institute"/>
            <person name="Haridas S."/>
            <person name="Albert R."/>
            <person name="Binder M."/>
            <person name="Bloem J."/>
            <person name="Labutti K."/>
            <person name="Salamov A."/>
            <person name="Andreopoulos B."/>
            <person name="Baker S.E."/>
            <person name="Barry K."/>
            <person name="Bills G."/>
            <person name="Bluhm B.H."/>
            <person name="Cannon C."/>
            <person name="Castanera R."/>
            <person name="Culley D.E."/>
            <person name="Daum C."/>
            <person name="Ezra D."/>
            <person name="Gonzalez J.B."/>
            <person name="Henrissat B."/>
            <person name="Kuo A."/>
            <person name="Liang C."/>
            <person name="Lipzen A."/>
            <person name="Lutzoni F."/>
            <person name="Magnuson J."/>
            <person name="Mondo S."/>
            <person name="Nolan M."/>
            <person name="Ohm R."/>
            <person name="Pangilinan J."/>
            <person name="Park H.-J."/>
            <person name="Ramirez L."/>
            <person name="Alfaro M."/>
            <person name="Sun H."/>
            <person name="Tritt A."/>
            <person name="Yoshinaga Y."/>
            <person name="Zwiers L.-H."/>
            <person name="Turgeon B.G."/>
            <person name="Goodwin S.B."/>
            <person name="Spatafora J.W."/>
            <person name="Crous P.W."/>
            <person name="Grigoriev I.V."/>
        </authorList>
    </citation>
    <scope>NUCLEOTIDE SEQUENCE</scope>
    <source>
        <strain evidence="2">CBS 394.84</strain>
    </source>
</reference>
<keyword evidence="3" id="KW-1185">Reference proteome</keyword>
<gene>
    <name evidence="2" type="ORF">K460DRAFT_426644</name>
</gene>
<keyword evidence="1" id="KW-0812">Transmembrane</keyword>
<sequence length="607" mass="67310">MFAPFDRFAAIPGLLVTSSICYTVLGAHIAGYRGSEALVQWTESNRTLVTVMVQLLSYMLALVHIHAICALFRSYWLLSISSKHFRLYNAHFIQAVTSPRMTWDLSWKLTLLVMMVVLASMTPAPLWAAAISPHPAQRDVKSWIKIPTFNIRNTSALWDGELSTTFAGTTGQWLVDQGLFSFDLNNFRGALQDSARAASVLTDGTIRHAKLDKTGFVYEGRSYGSGSGAGFTEIPDVKAPDSYQYFEQGLRTDVVCFYNDSIIAAFVEVTDKDQPINLWQTTGLVATGARAGFNTFAVWLPEDLFAWNHVYNKPERKIQLQLMTGASPTNKTQDQHTFGQFTNIQCDITFKGHMFQVNVNNTGKIIRSELLKGSLSDWPTHGDVVATRIDTYFNDLTFGDSCSGGCQLGIALVTNINQLSNQMGRKGNATMLRGTQDYFASLVDNLLVNLHLTRWASGAPEPTESVPASVTVPALVFGDKKFIWIICVLNLVILCAYLCELIRTRAWAATPPFDIMNDSEVIIAAFEGGRMFEKSLVDAALYSSSRQRISDNTMLNLQFEGLARKRPVLTPHSTDDGITPVSDEEGLLGNVFIPSLESFPLAEIRRR</sequence>
<feature type="transmembrane region" description="Helical" evidence="1">
    <location>
        <begin position="55"/>
        <end position="78"/>
    </location>
</feature>
<evidence type="ECO:0000256" key="1">
    <source>
        <dbReference type="SAM" id="Phobius"/>
    </source>
</evidence>
<dbReference type="GeneID" id="63855509"/>
<evidence type="ECO:0000313" key="3">
    <source>
        <dbReference type="Proteomes" id="UP000800039"/>
    </source>
</evidence>
<dbReference type="OrthoDB" id="529273at2759"/>
<feature type="transmembrane region" description="Helical" evidence="1">
    <location>
        <begin position="482"/>
        <end position="499"/>
    </location>
</feature>
<dbReference type="Proteomes" id="UP000800039">
    <property type="component" value="Unassembled WGS sequence"/>
</dbReference>
<protein>
    <submittedName>
        <fullName evidence="2">Uncharacterized protein</fullName>
    </submittedName>
</protein>
<evidence type="ECO:0000313" key="2">
    <source>
        <dbReference type="EMBL" id="KAF1847822.1"/>
    </source>
</evidence>
<proteinExistence type="predicted"/>
<name>A0A9P4LAX8_9PLEO</name>
<accession>A0A9P4LAX8</accession>
<keyword evidence="1" id="KW-1133">Transmembrane helix</keyword>
<dbReference type="RefSeq" id="XP_040790385.1">
    <property type="nucleotide sequence ID" value="XM_040938257.1"/>
</dbReference>
<keyword evidence="1" id="KW-0472">Membrane</keyword>
<organism evidence="2 3">
    <name type="scientific">Cucurbitaria berberidis CBS 394.84</name>
    <dbReference type="NCBI Taxonomy" id="1168544"/>
    <lineage>
        <taxon>Eukaryota</taxon>
        <taxon>Fungi</taxon>
        <taxon>Dikarya</taxon>
        <taxon>Ascomycota</taxon>
        <taxon>Pezizomycotina</taxon>
        <taxon>Dothideomycetes</taxon>
        <taxon>Pleosporomycetidae</taxon>
        <taxon>Pleosporales</taxon>
        <taxon>Pleosporineae</taxon>
        <taxon>Cucurbitariaceae</taxon>
        <taxon>Cucurbitaria</taxon>
    </lineage>
</organism>